<dbReference type="GO" id="GO:0051537">
    <property type="term" value="F:2 iron, 2 sulfur cluster binding"/>
    <property type="evidence" value="ECO:0007669"/>
    <property type="project" value="UniProtKB-KW"/>
</dbReference>
<dbReference type="Gene3D" id="3.40.50.80">
    <property type="entry name" value="Nucleotide-binding domain of ferredoxin-NADP reductase (FNR) module"/>
    <property type="match status" value="1"/>
</dbReference>
<feature type="binding site" evidence="1">
    <location>
        <position position="246"/>
    </location>
    <ligand>
        <name>[2Fe-2S] cluster</name>
        <dbReference type="ChEBI" id="CHEBI:190135"/>
    </ligand>
</feature>
<dbReference type="SUPFAM" id="SSF52343">
    <property type="entry name" value="Ferredoxin reductase-like, C-terminal NADP-linked domain"/>
    <property type="match status" value="1"/>
</dbReference>
<dbReference type="InterPro" id="IPR012165">
    <property type="entry name" value="Cyt_c3_hydrogenase_gsu"/>
</dbReference>
<dbReference type="OrthoDB" id="9796486at2"/>
<feature type="binding site" evidence="1">
    <location>
        <position position="241"/>
    </location>
    <ligand>
        <name>[2Fe-2S] cluster</name>
        <dbReference type="ChEBI" id="CHEBI:190135"/>
    </ligand>
</feature>
<sequence>MSYALTPFEAEVIERHDETPDLFSLQLRLTDATRQAQYRFVPGQFNMLYLPGMGEVPISIVSDPEDRHVINHTIRKVGSVTDNLGKLQVGDRLGLRGPYGRGWPIDAAEGTDLVVVTGGLGCAPSVSFIEYALRRQSRYGHIHIIQGVKHAHDFIWRERYELWRTYPDVDVWLTADTGDTLWPGKVGPVTQFFDQLSIAPQRTSVIMCGPEGMMNAVVRDMRQRNVPDTQIWLSMERNMHCAIGSCGRCQLGAKFVCRDGPVFNFAELAPYWGHKGV</sequence>
<dbReference type="Pfam" id="PF00970">
    <property type="entry name" value="FAD_binding_6"/>
    <property type="match status" value="1"/>
</dbReference>
<feature type="binding site" evidence="1">
    <location>
        <position position="249"/>
    </location>
    <ligand>
        <name>[2Fe-2S] cluster</name>
        <dbReference type="ChEBI" id="CHEBI:190135"/>
    </ligand>
</feature>
<dbReference type="GO" id="GO:0006221">
    <property type="term" value="P:pyrimidine nucleotide biosynthetic process"/>
    <property type="evidence" value="ECO:0007669"/>
    <property type="project" value="InterPro"/>
</dbReference>
<dbReference type="AlphaFoldDB" id="A0A191ZES0"/>
<keyword evidence="1" id="KW-0001">2Fe-2S</keyword>
<dbReference type="InterPro" id="IPR001433">
    <property type="entry name" value="OxRdtase_FAD/NAD-bd"/>
</dbReference>
<dbReference type="CDD" id="cd06221">
    <property type="entry name" value="sulfite_reductase_like"/>
    <property type="match status" value="1"/>
</dbReference>
<keyword evidence="4" id="KW-1185">Reference proteome</keyword>
<dbReference type="RefSeq" id="WP_066098291.1">
    <property type="nucleotide sequence ID" value="NZ_CP016027.1"/>
</dbReference>
<evidence type="ECO:0000256" key="1">
    <source>
        <dbReference type="PIRSR" id="PIRSR006816-2"/>
    </source>
</evidence>
<dbReference type="Pfam" id="PF00175">
    <property type="entry name" value="NAD_binding_1"/>
    <property type="match status" value="1"/>
</dbReference>
<keyword evidence="1" id="KW-0408">Iron</keyword>
<dbReference type="InterPro" id="IPR019480">
    <property type="entry name" value="Dihydroorotate_DH_Fe-S-bd"/>
</dbReference>
<name>A0A191ZES0_9GAMM</name>
<dbReference type="PANTHER" id="PTHR43513">
    <property type="entry name" value="DIHYDROOROTATE DEHYDROGENASE B (NAD(+)), ELECTRON TRANSFER SUBUNIT"/>
    <property type="match status" value="1"/>
</dbReference>
<dbReference type="InterPro" id="IPR017927">
    <property type="entry name" value="FAD-bd_FR_type"/>
</dbReference>
<dbReference type="Gene3D" id="2.40.30.10">
    <property type="entry name" value="Translation factors"/>
    <property type="match status" value="1"/>
</dbReference>
<dbReference type="GO" id="GO:0050660">
    <property type="term" value="F:flavin adenine dinucleotide binding"/>
    <property type="evidence" value="ECO:0007669"/>
    <property type="project" value="InterPro"/>
</dbReference>
<feature type="binding site" evidence="1">
    <location>
        <position position="257"/>
    </location>
    <ligand>
        <name>[2Fe-2S] cluster</name>
        <dbReference type="ChEBI" id="CHEBI:190135"/>
    </ligand>
</feature>
<dbReference type="PROSITE" id="PS51384">
    <property type="entry name" value="FAD_FR"/>
    <property type="match status" value="1"/>
</dbReference>
<feature type="domain" description="FAD-binding FR-type" evidence="2">
    <location>
        <begin position="5"/>
        <end position="105"/>
    </location>
</feature>
<evidence type="ECO:0000259" key="2">
    <source>
        <dbReference type="PROSITE" id="PS51384"/>
    </source>
</evidence>
<dbReference type="GO" id="GO:0016491">
    <property type="term" value="F:oxidoreductase activity"/>
    <property type="evidence" value="ECO:0007669"/>
    <property type="project" value="InterPro"/>
</dbReference>
<keyword evidence="1" id="KW-0411">Iron-sulfur</keyword>
<dbReference type="GO" id="GO:0046872">
    <property type="term" value="F:metal ion binding"/>
    <property type="evidence" value="ECO:0007669"/>
    <property type="project" value="UniProtKB-KW"/>
</dbReference>
<proteinExistence type="predicted"/>
<protein>
    <submittedName>
        <fullName evidence="3">Ni/Fe hydrogenase subunit gamma</fullName>
    </submittedName>
</protein>
<dbReference type="STRING" id="1860122.A9404_02280"/>
<dbReference type="EMBL" id="CP016027">
    <property type="protein sequence ID" value="ANJ66362.1"/>
    <property type="molecule type" value="Genomic_DNA"/>
</dbReference>
<dbReference type="KEGG" id="haz:A9404_02280"/>
<dbReference type="InterPro" id="IPR050353">
    <property type="entry name" value="PyrK_electron_transfer"/>
</dbReference>
<dbReference type="PANTHER" id="PTHR43513:SF1">
    <property type="entry name" value="ANAEROBIC SULFITE REDUCTASE SUBUNIT B"/>
    <property type="match status" value="1"/>
</dbReference>
<evidence type="ECO:0000313" key="4">
    <source>
        <dbReference type="Proteomes" id="UP000078596"/>
    </source>
</evidence>
<dbReference type="Pfam" id="PF10418">
    <property type="entry name" value="DHODB_Fe-S_bind"/>
    <property type="match status" value="1"/>
</dbReference>
<evidence type="ECO:0000313" key="3">
    <source>
        <dbReference type="EMBL" id="ANJ66362.1"/>
    </source>
</evidence>
<dbReference type="InterPro" id="IPR039261">
    <property type="entry name" value="FNR_nucleotide-bd"/>
</dbReference>
<dbReference type="InterPro" id="IPR017938">
    <property type="entry name" value="Riboflavin_synthase-like_b-brl"/>
</dbReference>
<gene>
    <name evidence="3" type="ORF">A9404_02280</name>
</gene>
<reference evidence="3 4" key="1">
    <citation type="submission" date="2016-06" db="EMBL/GenBank/DDBJ databases">
        <title>Insight into the functional genes involving in sulfur oxidation in Pearl River water.</title>
        <authorList>
            <person name="Luo J."/>
            <person name="Tan X."/>
            <person name="Lin W."/>
        </authorList>
    </citation>
    <scope>NUCLEOTIDE SEQUENCE [LARGE SCALE GENOMIC DNA]</scope>
    <source>
        <strain evidence="3 4">LS2</strain>
    </source>
</reference>
<accession>A0A191ZES0</accession>
<dbReference type="PIRSF" id="PIRSF006816">
    <property type="entry name" value="Cyc3_hyd_g"/>
    <property type="match status" value="1"/>
</dbReference>
<dbReference type="PRINTS" id="PR00410">
    <property type="entry name" value="PHEHYDRXLASE"/>
</dbReference>
<comment type="cofactor">
    <cofactor evidence="1">
        <name>[2Fe-2S] cluster</name>
        <dbReference type="ChEBI" id="CHEBI:190135"/>
    </cofactor>
    <text evidence="1">Binds 1 [2Fe-2S] cluster per subunit.</text>
</comment>
<dbReference type="InterPro" id="IPR008333">
    <property type="entry name" value="Cbr1-like_FAD-bd_dom"/>
</dbReference>
<organism evidence="3 4">
    <name type="scientific">Halothiobacillus diazotrophicus</name>
    <dbReference type="NCBI Taxonomy" id="1860122"/>
    <lineage>
        <taxon>Bacteria</taxon>
        <taxon>Pseudomonadati</taxon>
        <taxon>Pseudomonadota</taxon>
        <taxon>Gammaproteobacteria</taxon>
        <taxon>Chromatiales</taxon>
        <taxon>Halothiobacillaceae</taxon>
        <taxon>Halothiobacillus</taxon>
    </lineage>
</organism>
<dbReference type="SUPFAM" id="SSF63380">
    <property type="entry name" value="Riboflavin synthase domain-like"/>
    <property type="match status" value="1"/>
</dbReference>
<keyword evidence="1" id="KW-0479">Metal-binding</keyword>
<dbReference type="Proteomes" id="UP000078596">
    <property type="component" value="Chromosome"/>
</dbReference>